<keyword evidence="1" id="KW-0418">Kinase</keyword>
<sequence>MSVLTASVEFVSRIVEMEAELAKPVILGVCGPQGSGKTYLSEHLDEEIRTRFPKLNCVKFSMDDLYLTHDEQAKLTEESEMTNNLLLQGRGLPGTHDVNLGIEILNKLKYWDGTPVDIPIYDKSAFSGEGDRTSSFQVSTRPDIIIFEGWFNGFQPLDEDQARVRYLTSKATQSCLQKHKLYDVLDVNETLQSYKKIWDMFDYFIYLDSDYKNVYKWRLEQEHDLIAKSGSGMTDEQVVKFIDRYIPVYELYYDDMCEKGCVTEGQNLRLVIGENRELLVVQIV</sequence>
<proteinExistence type="predicted"/>
<dbReference type="GO" id="GO:0016301">
    <property type="term" value="F:kinase activity"/>
    <property type="evidence" value="ECO:0007669"/>
    <property type="project" value="UniProtKB-KW"/>
</dbReference>
<accession>A0ABP0EHE3</accession>
<keyword evidence="2" id="KW-1185">Reference proteome</keyword>
<evidence type="ECO:0000313" key="1">
    <source>
        <dbReference type="EMBL" id="CAK7911637.1"/>
    </source>
</evidence>
<gene>
    <name evidence="1" type="primary">TDA10</name>
    <name evidence="1" type="ORF">CAAN4_F03378</name>
</gene>
<dbReference type="InterPro" id="IPR027417">
    <property type="entry name" value="P-loop_NTPase"/>
</dbReference>
<keyword evidence="1" id="KW-0808">Transferase</keyword>
<dbReference type="EMBL" id="OZ004258">
    <property type="protein sequence ID" value="CAK7911637.1"/>
    <property type="molecule type" value="Genomic_DNA"/>
</dbReference>
<dbReference type="Gene3D" id="3.40.50.300">
    <property type="entry name" value="P-loop containing nucleotide triphosphate hydrolases"/>
    <property type="match status" value="1"/>
</dbReference>
<protein>
    <submittedName>
        <fullName evidence="1">Probable ATP-dependent kinase Tda10p</fullName>
    </submittedName>
</protein>
<dbReference type="PANTHER" id="PTHR10285">
    <property type="entry name" value="URIDINE KINASE"/>
    <property type="match status" value="1"/>
</dbReference>
<name>A0ABP0EHE3_9ASCO</name>
<dbReference type="Proteomes" id="UP001497600">
    <property type="component" value="Chromosome F"/>
</dbReference>
<evidence type="ECO:0000313" key="2">
    <source>
        <dbReference type="Proteomes" id="UP001497600"/>
    </source>
</evidence>
<dbReference type="SUPFAM" id="SSF52540">
    <property type="entry name" value="P-loop containing nucleoside triphosphate hydrolases"/>
    <property type="match status" value="1"/>
</dbReference>
<reference evidence="1 2" key="1">
    <citation type="submission" date="2024-01" db="EMBL/GenBank/DDBJ databases">
        <authorList>
            <consortium name="Genoscope - CEA"/>
            <person name="William W."/>
        </authorList>
    </citation>
    <scope>NUCLEOTIDE SEQUENCE [LARGE SCALE GENOMIC DNA]</scope>
    <source>
        <strain evidence="1 2">29B2s-10</strain>
    </source>
</reference>
<organism evidence="1 2">
    <name type="scientific">[Candida] anglica</name>
    <dbReference type="NCBI Taxonomy" id="148631"/>
    <lineage>
        <taxon>Eukaryota</taxon>
        <taxon>Fungi</taxon>
        <taxon>Dikarya</taxon>
        <taxon>Ascomycota</taxon>
        <taxon>Saccharomycotina</taxon>
        <taxon>Pichiomycetes</taxon>
        <taxon>Debaryomycetaceae</taxon>
        <taxon>Kurtzmaniella</taxon>
    </lineage>
</organism>